<evidence type="ECO:0000313" key="1">
    <source>
        <dbReference type="EMBL" id="KAJ2970970.1"/>
    </source>
</evidence>
<dbReference type="EMBL" id="JANJQO010001434">
    <property type="protein sequence ID" value="KAJ2970970.1"/>
    <property type="molecule type" value="Genomic_DNA"/>
</dbReference>
<keyword evidence="2" id="KW-1185">Reference proteome</keyword>
<accession>A0ACC1MVC8</accession>
<gene>
    <name evidence="1" type="ORF">NQ176_g7924</name>
</gene>
<comment type="caution">
    <text evidence="1">The sequence shown here is derived from an EMBL/GenBank/DDBJ whole genome shotgun (WGS) entry which is preliminary data.</text>
</comment>
<protein>
    <submittedName>
        <fullName evidence="1">Uncharacterized protein</fullName>
    </submittedName>
</protein>
<evidence type="ECO:0000313" key="2">
    <source>
        <dbReference type="Proteomes" id="UP001143910"/>
    </source>
</evidence>
<reference evidence="1" key="1">
    <citation type="submission" date="2022-08" db="EMBL/GenBank/DDBJ databases">
        <title>Genome Sequence of Lecanicillium fungicola.</title>
        <authorList>
            <person name="Buettner E."/>
        </authorList>
    </citation>
    <scope>NUCLEOTIDE SEQUENCE</scope>
    <source>
        <strain evidence="1">Babe33</strain>
    </source>
</reference>
<sequence>MAVPDLQQQRQQGSGLRCTEPQINSTSSAGPPIEATAETPPGGANAAAAVGSVDQKTSPSHDSVVTTNTTTIAAASAAAALASIESILREAVSAAPLAPGYEDEMWQNYFKHLPADTRPVKFVGEGAANAVFEIKSPQHGLQDQNFKGKVSK</sequence>
<organism evidence="1 2">
    <name type="scientific">Zarea fungicola</name>
    <dbReference type="NCBI Taxonomy" id="93591"/>
    <lineage>
        <taxon>Eukaryota</taxon>
        <taxon>Fungi</taxon>
        <taxon>Dikarya</taxon>
        <taxon>Ascomycota</taxon>
        <taxon>Pezizomycotina</taxon>
        <taxon>Sordariomycetes</taxon>
        <taxon>Hypocreomycetidae</taxon>
        <taxon>Hypocreales</taxon>
        <taxon>Cordycipitaceae</taxon>
        <taxon>Zarea</taxon>
    </lineage>
</organism>
<name>A0ACC1MVC8_9HYPO</name>
<proteinExistence type="predicted"/>
<dbReference type="Proteomes" id="UP001143910">
    <property type="component" value="Unassembled WGS sequence"/>
</dbReference>